<dbReference type="FunCoup" id="A0A251S1V5">
    <property type="interactions" value="57"/>
</dbReference>
<evidence type="ECO:0000313" key="3">
    <source>
        <dbReference type="EMBL" id="OTF92658.1"/>
    </source>
</evidence>
<gene>
    <name evidence="3" type="ORF">HannXRQ_Chr16g0524311</name>
    <name evidence="2" type="ORF">HanXRQr2_Chr16g0766591</name>
</gene>
<reference evidence="3" key="2">
    <citation type="submission" date="2017-02" db="EMBL/GenBank/DDBJ databases">
        <title>Sunflower complete genome.</title>
        <authorList>
            <person name="Langlade N."/>
            <person name="Munos S."/>
        </authorList>
    </citation>
    <scope>NUCLEOTIDE SEQUENCE [LARGE SCALE GENOMIC DNA]</scope>
    <source>
        <tissue evidence="3">Leaves</tissue>
    </source>
</reference>
<dbReference type="OrthoDB" id="1934555at2759"/>
<accession>A0A251S1V5</accession>
<reference evidence="2 4" key="1">
    <citation type="journal article" date="2017" name="Nature">
        <title>The sunflower genome provides insights into oil metabolism, flowering and Asterid evolution.</title>
        <authorList>
            <person name="Badouin H."/>
            <person name="Gouzy J."/>
            <person name="Grassa C.J."/>
            <person name="Murat F."/>
            <person name="Staton S.E."/>
            <person name="Cottret L."/>
            <person name="Lelandais-Briere C."/>
            <person name="Owens G.L."/>
            <person name="Carrere S."/>
            <person name="Mayjonade B."/>
            <person name="Legrand L."/>
            <person name="Gill N."/>
            <person name="Kane N.C."/>
            <person name="Bowers J.E."/>
            <person name="Hubner S."/>
            <person name="Bellec A."/>
            <person name="Berard A."/>
            <person name="Berges H."/>
            <person name="Blanchet N."/>
            <person name="Boniface M.C."/>
            <person name="Brunel D."/>
            <person name="Catrice O."/>
            <person name="Chaidir N."/>
            <person name="Claudel C."/>
            <person name="Donnadieu C."/>
            <person name="Faraut T."/>
            <person name="Fievet G."/>
            <person name="Helmstetter N."/>
            <person name="King M."/>
            <person name="Knapp S.J."/>
            <person name="Lai Z."/>
            <person name="Le Paslier M.C."/>
            <person name="Lippi Y."/>
            <person name="Lorenzon L."/>
            <person name="Mandel J.R."/>
            <person name="Marage G."/>
            <person name="Marchand G."/>
            <person name="Marquand E."/>
            <person name="Bret-Mestries E."/>
            <person name="Morien E."/>
            <person name="Nambeesan S."/>
            <person name="Nguyen T."/>
            <person name="Pegot-Espagnet P."/>
            <person name="Pouilly N."/>
            <person name="Raftis F."/>
            <person name="Sallet E."/>
            <person name="Schiex T."/>
            <person name="Thomas J."/>
            <person name="Vandecasteele C."/>
            <person name="Vares D."/>
            <person name="Vear F."/>
            <person name="Vautrin S."/>
            <person name="Crespi M."/>
            <person name="Mangin B."/>
            <person name="Burke J.M."/>
            <person name="Salse J."/>
            <person name="Munos S."/>
            <person name="Vincourt P."/>
            <person name="Rieseberg L.H."/>
            <person name="Langlade N.B."/>
        </authorList>
    </citation>
    <scope>NUCLEOTIDE SEQUENCE [LARGE SCALE GENOMIC DNA]</scope>
    <source>
        <strain evidence="4">cv. SF193</strain>
        <tissue evidence="2">Leaves</tissue>
    </source>
</reference>
<dbReference type="InParanoid" id="A0A251S1V5"/>
<dbReference type="AlphaFoldDB" id="A0A251S1V5"/>
<evidence type="ECO:0000256" key="1">
    <source>
        <dbReference type="SAM" id="MobiDB-lite"/>
    </source>
</evidence>
<dbReference type="Proteomes" id="UP000215914">
    <property type="component" value="Chromosome 16"/>
</dbReference>
<name>A0A251S1V5_HELAN</name>
<evidence type="ECO:0000313" key="2">
    <source>
        <dbReference type="EMBL" id="KAF5761565.1"/>
    </source>
</evidence>
<protein>
    <submittedName>
        <fullName evidence="3">Uncharacterized protein</fullName>
    </submittedName>
</protein>
<dbReference type="PANTHER" id="PTHR34371:SF2">
    <property type="entry name" value="DUF688 FAMILY PROTEIN"/>
    <property type="match status" value="1"/>
</dbReference>
<proteinExistence type="predicted"/>
<feature type="region of interest" description="Disordered" evidence="1">
    <location>
        <begin position="1"/>
        <end position="38"/>
    </location>
</feature>
<organism evidence="3 4">
    <name type="scientific">Helianthus annuus</name>
    <name type="common">Common sunflower</name>
    <dbReference type="NCBI Taxonomy" id="4232"/>
    <lineage>
        <taxon>Eukaryota</taxon>
        <taxon>Viridiplantae</taxon>
        <taxon>Streptophyta</taxon>
        <taxon>Embryophyta</taxon>
        <taxon>Tracheophyta</taxon>
        <taxon>Spermatophyta</taxon>
        <taxon>Magnoliopsida</taxon>
        <taxon>eudicotyledons</taxon>
        <taxon>Gunneridae</taxon>
        <taxon>Pentapetalae</taxon>
        <taxon>asterids</taxon>
        <taxon>campanulids</taxon>
        <taxon>Asterales</taxon>
        <taxon>Asteraceae</taxon>
        <taxon>Asteroideae</taxon>
        <taxon>Heliantheae alliance</taxon>
        <taxon>Heliantheae</taxon>
        <taxon>Helianthus</taxon>
    </lineage>
</organism>
<evidence type="ECO:0000313" key="4">
    <source>
        <dbReference type="Proteomes" id="UP000215914"/>
    </source>
</evidence>
<dbReference type="PANTHER" id="PTHR34371">
    <property type="entry name" value="OS01G0551000 PROTEIN"/>
    <property type="match status" value="1"/>
</dbReference>
<dbReference type="OMA" id="PWSKRGK"/>
<sequence>MVSNTQPDPYTLPKLPLFSTTPHHHPEPSGTLTPPHHATASIPFQWETQPGKPRPCTDIIISSTHNKCLELPPRLVAIVEPPKTCSPTTVLDGKTVFSSASFRFAKERRRRGQMQGSFDSNCSGGWSPNDDNGCLGQVDDKSDRQKVGRENRQFGSFRLLSGSRKVISMDGGFSDENKMRRNSSLSKVTRSHFWATVYKGFKQVVPWRKKTNKESFIL</sequence>
<reference evidence="2" key="3">
    <citation type="submission" date="2020-06" db="EMBL/GenBank/DDBJ databases">
        <title>Helianthus annuus Genome sequencing and assembly Release 2.</title>
        <authorList>
            <person name="Gouzy J."/>
            <person name="Langlade N."/>
            <person name="Munos S."/>
        </authorList>
    </citation>
    <scope>NUCLEOTIDE SEQUENCE</scope>
    <source>
        <tissue evidence="2">Leaves</tissue>
    </source>
</reference>
<dbReference type="EMBL" id="MNCJ02000331">
    <property type="protein sequence ID" value="KAF5761565.1"/>
    <property type="molecule type" value="Genomic_DNA"/>
</dbReference>
<keyword evidence="4" id="KW-1185">Reference proteome</keyword>
<dbReference type="EMBL" id="CM007905">
    <property type="protein sequence ID" value="OTF92658.1"/>
    <property type="molecule type" value="Genomic_DNA"/>
</dbReference>
<dbReference type="Gramene" id="mRNA:HanXRQr2_Chr16g0766591">
    <property type="protein sequence ID" value="mRNA:HanXRQr2_Chr16g0766591"/>
    <property type="gene ID" value="HanXRQr2_Chr16g0766591"/>
</dbReference>